<proteinExistence type="predicted"/>
<feature type="domain" description="Zinc finger Ogr/Delta-type" evidence="1">
    <location>
        <begin position="11"/>
        <end position="60"/>
    </location>
</feature>
<dbReference type="Pfam" id="PF04606">
    <property type="entry name" value="Ogr_Delta"/>
    <property type="match status" value="1"/>
</dbReference>
<keyword evidence="3" id="KW-1185">Reference proteome</keyword>
<dbReference type="InterPro" id="IPR007684">
    <property type="entry name" value="Znf_Ogr/Delta"/>
</dbReference>
<organism evidence="2 3">
    <name type="scientific">Shewanella dokdonensis</name>
    <dbReference type="NCBI Taxonomy" id="712036"/>
    <lineage>
        <taxon>Bacteria</taxon>
        <taxon>Pseudomonadati</taxon>
        <taxon>Pseudomonadota</taxon>
        <taxon>Gammaproteobacteria</taxon>
        <taxon>Alteromonadales</taxon>
        <taxon>Shewanellaceae</taxon>
        <taxon>Shewanella</taxon>
    </lineage>
</organism>
<accession>A0ABX8DBI5</accession>
<gene>
    <name evidence="2" type="ORF">KHX94_12165</name>
</gene>
<sequence>MSKGNGNGMYCPNCGGRAHLRRTKQMSDCTRERLYVCSNIEGEKPCGMSFVAIEEVQRMVVPPAIKTPGKVTLPMSHCAQRLYGNKDASASI</sequence>
<evidence type="ECO:0000259" key="1">
    <source>
        <dbReference type="Pfam" id="PF04606"/>
    </source>
</evidence>
<dbReference type="Proteomes" id="UP000676428">
    <property type="component" value="Chromosome"/>
</dbReference>
<protein>
    <submittedName>
        <fullName evidence="2">Ogr/Delta-like zinc finger family protein</fullName>
    </submittedName>
</protein>
<dbReference type="EMBL" id="CP074572">
    <property type="protein sequence ID" value="QVK22187.1"/>
    <property type="molecule type" value="Genomic_DNA"/>
</dbReference>
<reference evidence="2 3" key="1">
    <citation type="journal article" date="2012" name="Int. J. Syst. Evol. Microbiol.">
        <title>Shewanella dokdonensis sp. nov., isolated from seawater.</title>
        <authorList>
            <person name="Sung H.R."/>
            <person name="Yoon J.H."/>
            <person name="Ghim S.Y."/>
        </authorList>
    </citation>
    <scope>NUCLEOTIDE SEQUENCE [LARGE SCALE GENOMIC DNA]</scope>
    <source>
        <strain evidence="2 3">DSM 23626</strain>
    </source>
</reference>
<dbReference type="RefSeq" id="WP_213680844.1">
    <property type="nucleotide sequence ID" value="NZ_CP074572.1"/>
</dbReference>
<evidence type="ECO:0000313" key="2">
    <source>
        <dbReference type="EMBL" id="QVK22187.1"/>
    </source>
</evidence>
<evidence type="ECO:0000313" key="3">
    <source>
        <dbReference type="Proteomes" id="UP000676428"/>
    </source>
</evidence>
<name>A0ABX8DBI5_9GAMM</name>